<evidence type="ECO:0000256" key="3">
    <source>
        <dbReference type="ARBA" id="ARBA00022793"/>
    </source>
</evidence>
<dbReference type="Pfam" id="PF00215">
    <property type="entry name" value="OMPdecase"/>
    <property type="match status" value="1"/>
</dbReference>
<dbReference type="Proteomes" id="UP000007962">
    <property type="component" value="Chromosome"/>
</dbReference>
<organism evidence="9 10">
    <name type="scientific">Beutenbergia cavernae (strain ATCC BAA-8 / DSM 12333 / CCUG 43141 / JCM 11478 / NBRC 16432 / NCIMB 13614 / HKI 0122)</name>
    <dbReference type="NCBI Taxonomy" id="471853"/>
    <lineage>
        <taxon>Bacteria</taxon>
        <taxon>Bacillati</taxon>
        <taxon>Actinomycetota</taxon>
        <taxon>Actinomycetes</taxon>
        <taxon>Micrococcales</taxon>
        <taxon>Beutenbergiaceae</taxon>
        <taxon>Beutenbergia</taxon>
    </lineage>
</organism>
<dbReference type="InterPro" id="IPR011995">
    <property type="entry name" value="OMPdecase_type-2"/>
</dbReference>
<feature type="domain" description="Orotidine 5'-phosphate decarboxylase" evidence="8">
    <location>
        <begin position="20"/>
        <end position="271"/>
    </location>
</feature>
<dbReference type="InterPro" id="IPR001754">
    <property type="entry name" value="OMPdeCOase_dom"/>
</dbReference>
<dbReference type="SMART" id="SM00934">
    <property type="entry name" value="OMPdecase"/>
    <property type="match status" value="1"/>
</dbReference>
<evidence type="ECO:0000256" key="4">
    <source>
        <dbReference type="ARBA" id="ARBA00022975"/>
    </source>
</evidence>
<dbReference type="HOGENOM" id="CLU_060704_0_0_11"/>
<dbReference type="OrthoDB" id="9808470at2"/>
<keyword evidence="3 7" id="KW-0210">Decarboxylase</keyword>
<keyword evidence="10" id="KW-1185">Reference proteome</keyword>
<dbReference type="EC" id="4.1.1.23" evidence="7"/>
<dbReference type="eggNOG" id="COG0284">
    <property type="taxonomic scope" value="Bacteria"/>
</dbReference>
<dbReference type="PANTHER" id="PTHR43375:SF1">
    <property type="entry name" value="OROTIDINE 5'-PHOSPHATE DECARBOXYLASE"/>
    <property type="match status" value="1"/>
</dbReference>
<protein>
    <recommendedName>
        <fullName evidence="7">Orotidine 5'-phosphate decarboxylase</fullName>
        <ecNumber evidence="7">4.1.1.23</ecNumber>
    </recommendedName>
    <alternativeName>
        <fullName evidence="7">OMP decarboxylase</fullName>
        <shortName evidence="7">OMPDCase</shortName>
        <shortName evidence="7">OMPdecase</shortName>
    </alternativeName>
</protein>
<dbReference type="KEGG" id="bcv:Bcav_2039"/>
<keyword evidence="5 7" id="KW-0456">Lyase</keyword>
<evidence type="ECO:0000256" key="5">
    <source>
        <dbReference type="ARBA" id="ARBA00023239"/>
    </source>
</evidence>
<dbReference type="Gene3D" id="3.20.20.70">
    <property type="entry name" value="Aldolase class I"/>
    <property type="match status" value="1"/>
</dbReference>
<evidence type="ECO:0000313" key="9">
    <source>
        <dbReference type="EMBL" id="ACQ80294.1"/>
    </source>
</evidence>
<keyword evidence="4 7" id="KW-0665">Pyrimidine biosynthesis</keyword>
<dbReference type="RefSeq" id="WP_015882534.1">
    <property type="nucleotide sequence ID" value="NC_012669.1"/>
</dbReference>
<dbReference type="InterPro" id="IPR013785">
    <property type="entry name" value="Aldolase_TIM"/>
</dbReference>
<name>C5C688_BEUC1</name>
<comment type="pathway">
    <text evidence="1 7">Pyrimidine metabolism; UMP biosynthesis via de novo pathway; UMP from orotate: step 2/2.</text>
</comment>
<dbReference type="EMBL" id="CP001618">
    <property type="protein sequence ID" value="ACQ80294.1"/>
    <property type="molecule type" value="Genomic_DNA"/>
</dbReference>
<sequence length="282" mass="28490">MTRRKPFGERLHAAIDARGRLCVGIDPHPPLLRAWGLADDAAGVREFSLRVVEALGGRVAVFKPQSAFYERHGSAGVAALEETIAAARAADTLTLVDAKRGDIDSTMRAYADAYLADGSPLAGDAVTISPYLGFASLAPAVETALESGRGVFVLALTSNPEGGTVQRAQADGTTVAASMARAAARLNAAEVADGAPLGSVGLVVGATVPDLPDDVDLADVRGPLLAPGYGAQGARGAQLRALFGDAWGAVLPSTSREVLAAGPDAAGLRAAADSALADVTAA</sequence>
<dbReference type="PROSITE" id="PS00156">
    <property type="entry name" value="OMPDECASE"/>
    <property type="match status" value="1"/>
</dbReference>
<evidence type="ECO:0000256" key="7">
    <source>
        <dbReference type="HAMAP-Rule" id="MF_01215"/>
    </source>
</evidence>
<dbReference type="GO" id="GO:0044205">
    <property type="term" value="P:'de novo' UMP biosynthetic process"/>
    <property type="evidence" value="ECO:0007669"/>
    <property type="project" value="UniProtKB-UniRule"/>
</dbReference>
<feature type="active site" description="Proton donor" evidence="7">
    <location>
        <position position="99"/>
    </location>
</feature>
<proteinExistence type="inferred from homology"/>
<dbReference type="GO" id="GO:0004590">
    <property type="term" value="F:orotidine-5'-phosphate decarboxylase activity"/>
    <property type="evidence" value="ECO:0007669"/>
    <property type="project" value="UniProtKB-UniRule"/>
</dbReference>
<dbReference type="CDD" id="cd04725">
    <property type="entry name" value="OMP_decarboxylase_like"/>
    <property type="match status" value="1"/>
</dbReference>
<evidence type="ECO:0000256" key="1">
    <source>
        <dbReference type="ARBA" id="ARBA00004861"/>
    </source>
</evidence>
<gene>
    <name evidence="7" type="primary">pyrF</name>
    <name evidence="9" type="ordered locus">Bcav_2039</name>
</gene>
<dbReference type="NCBIfam" id="TIGR02127">
    <property type="entry name" value="pyrF_sub2"/>
    <property type="match status" value="1"/>
</dbReference>
<dbReference type="InterPro" id="IPR018089">
    <property type="entry name" value="OMPdecase_AS"/>
</dbReference>
<dbReference type="InterPro" id="IPR011060">
    <property type="entry name" value="RibuloseP-bd_barrel"/>
</dbReference>
<dbReference type="SUPFAM" id="SSF51366">
    <property type="entry name" value="Ribulose-phoshate binding barrel"/>
    <property type="match status" value="1"/>
</dbReference>
<dbReference type="AlphaFoldDB" id="C5C688"/>
<evidence type="ECO:0000256" key="6">
    <source>
        <dbReference type="ARBA" id="ARBA00049157"/>
    </source>
</evidence>
<evidence type="ECO:0000313" key="10">
    <source>
        <dbReference type="Proteomes" id="UP000007962"/>
    </source>
</evidence>
<evidence type="ECO:0000259" key="8">
    <source>
        <dbReference type="SMART" id="SM00934"/>
    </source>
</evidence>
<accession>C5C688</accession>
<dbReference type="HAMAP" id="MF_01215">
    <property type="entry name" value="OMPdecase_type2"/>
    <property type="match status" value="1"/>
</dbReference>
<dbReference type="GO" id="GO:0006207">
    <property type="term" value="P:'de novo' pyrimidine nucleobase biosynthetic process"/>
    <property type="evidence" value="ECO:0007669"/>
    <property type="project" value="InterPro"/>
</dbReference>
<dbReference type="UniPathway" id="UPA00070">
    <property type="reaction ID" value="UER00120"/>
</dbReference>
<reference evidence="9 10" key="1">
    <citation type="journal article" date="2009" name="Stand. Genomic Sci.">
        <title>Complete genome sequence of Beutenbergia cavernae type strain (HKI 0122).</title>
        <authorList>
            <person name="Land M."/>
            <person name="Pukall R."/>
            <person name="Abt B."/>
            <person name="Goker M."/>
            <person name="Rohde M."/>
            <person name="Glavina Del Rio T."/>
            <person name="Tice H."/>
            <person name="Copeland A."/>
            <person name="Cheng J.F."/>
            <person name="Lucas S."/>
            <person name="Chen F."/>
            <person name="Nolan M."/>
            <person name="Bruce D."/>
            <person name="Goodwin L."/>
            <person name="Pitluck S."/>
            <person name="Ivanova N."/>
            <person name="Mavromatis K."/>
            <person name="Ovchinnikova G."/>
            <person name="Pati A."/>
            <person name="Chen A."/>
            <person name="Palaniappan K."/>
            <person name="Hauser L."/>
            <person name="Chang Y.J."/>
            <person name="Jefferies C.C."/>
            <person name="Saunders E."/>
            <person name="Brettin T."/>
            <person name="Detter J.C."/>
            <person name="Han C."/>
            <person name="Chain P."/>
            <person name="Bristow J."/>
            <person name="Eisen J.A."/>
            <person name="Markowitz V."/>
            <person name="Hugenholtz P."/>
            <person name="Kyrpides N.C."/>
            <person name="Klenk H.P."/>
            <person name="Lapidus A."/>
        </authorList>
    </citation>
    <scope>NUCLEOTIDE SEQUENCE [LARGE SCALE GENOMIC DNA]</scope>
    <source>
        <strain evidence="10">ATCC BAA-8 / DSM 12333 / NBRC 16432</strain>
    </source>
</reference>
<comment type="catalytic activity">
    <reaction evidence="6 7">
        <text>orotidine 5'-phosphate + H(+) = UMP + CO2</text>
        <dbReference type="Rhea" id="RHEA:11596"/>
        <dbReference type="ChEBI" id="CHEBI:15378"/>
        <dbReference type="ChEBI" id="CHEBI:16526"/>
        <dbReference type="ChEBI" id="CHEBI:57538"/>
        <dbReference type="ChEBI" id="CHEBI:57865"/>
        <dbReference type="EC" id="4.1.1.23"/>
    </reaction>
</comment>
<dbReference type="STRING" id="471853.Bcav_2039"/>
<dbReference type="PANTHER" id="PTHR43375">
    <property type="entry name" value="OROTIDINE 5'-PHOSPHATE DECARBOXYLASE"/>
    <property type="match status" value="1"/>
</dbReference>
<comment type="similarity">
    <text evidence="2 7">Belongs to the OMP decarboxylase family. Type 2 subfamily.</text>
</comment>
<evidence type="ECO:0000256" key="2">
    <source>
        <dbReference type="ARBA" id="ARBA00008847"/>
    </source>
</evidence>